<dbReference type="GO" id="GO:0003700">
    <property type="term" value="F:DNA-binding transcription factor activity"/>
    <property type="evidence" value="ECO:0007669"/>
    <property type="project" value="InterPro"/>
</dbReference>
<dbReference type="STRING" id="656914.SAMN00017405_2172"/>
<evidence type="ECO:0000256" key="3">
    <source>
        <dbReference type="ARBA" id="ARBA00023125"/>
    </source>
</evidence>
<dbReference type="PROSITE" id="PS50944">
    <property type="entry name" value="HTH_DTXR"/>
    <property type="match status" value="1"/>
</dbReference>
<keyword evidence="4" id="KW-0804">Transcription</keyword>
<sequence length="160" mass="19079">MKNFREKFHTVRGYELLDQEEKMLTSGMEDYIEMIYRICLKEEFVKMGDLAKALNVTPSSANKMVNKLRRMELVKYEKYGVIEITEEGNILGEYFLHRHKTIEEFLFLLGIKNNVLEETEKVEHSISKETLTKIKLFIDFMKQNSDFRTEFLKYLEKAKS</sequence>
<dbReference type="InterPro" id="IPR022687">
    <property type="entry name" value="HTH_DTXR"/>
</dbReference>
<keyword evidence="7" id="KW-1185">Reference proteome</keyword>
<dbReference type="Gene3D" id="1.10.60.10">
    <property type="entry name" value="Iron dependent repressor, metal binding and dimerisation domain"/>
    <property type="match status" value="1"/>
</dbReference>
<comment type="similarity">
    <text evidence="1">Belongs to the DtxR/MntR family.</text>
</comment>
<dbReference type="InterPro" id="IPR050536">
    <property type="entry name" value="DtxR_MntR_Metal-Reg"/>
</dbReference>
<protein>
    <submittedName>
        <fullName evidence="6">Iron (Metal) dependent repressor, DtxR family</fullName>
    </submittedName>
</protein>
<dbReference type="GO" id="GO:0046914">
    <property type="term" value="F:transition metal ion binding"/>
    <property type="evidence" value="ECO:0007669"/>
    <property type="project" value="InterPro"/>
</dbReference>
<dbReference type="PANTHER" id="PTHR33238">
    <property type="entry name" value="IRON (METAL) DEPENDENT REPRESSOR, DTXR FAMILY"/>
    <property type="match status" value="1"/>
</dbReference>
<dbReference type="InterPro" id="IPR001367">
    <property type="entry name" value="Fe_dep_repressor"/>
</dbReference>
<dbReference type="RefSeq" id="WP_084052127.1">
    <property type="nucleotide sequence ID" value="NZ_FWWT01000007.1"/>
</dbReference>
<evidence type="ECO:0000256" key="1">
    <source>
        <dbReference type="ARBA" id="ARBA00007871"/>
    </source>
</evidence>
<dbReference type="EMBL" id="FWWT01000007">
    <property type="protein sequence ID" value="SMB81758.1"/>
    <property type="molecule type" value="Genomic_DNA"/>
</dbReference>
<dbReference type="Pfam" id="PF02742">
    <property type="entry name" value="Fe_dep_repr_C"/>
    <property type="match status" value="1"/>
</dbReference>
<accession>A0A1W1UKV8</accession>
<evidence type="ECO:0000313" key="6">
    <source>
        <dbReference type="EMBL" id="SMB81758.1"/>
    </source>
</evidence>
<dbReference type="Gene3D" id="1.10.10.10">
    <property type="entry name" value="Winged helix-like DNA-binding domain superfamily/Winged helix DNA-binding domain"/>
    <property type="match status" value="1"/>
</dbReference>
<dbReference type="OrthoDB" id="9791355at2"/>
<dbReference type="SUPFAM" id="SSF47979">
    <property type="entry name" value="Iron-dependent repressor protein, dimerization domain"/>
    <property type="match status" value="1"/>
</dbReference>
<name>A0A1W1UKV8_DESTI</name>
<organism evidence="6 7">
    <name type="scientific">Desulfonispora thiosulfatigenes DSM 11270</name>
    <dbReference type="NCBI Taxonomy" id="656914"/>
    <lineage>
        <taxon>Bacteria</taxon>
        <taxon>Bacillati</taxon>
        <taxon>Bacillota</taxon>
        <taxon>Clostridia</taxon>
        <taxon>Eubacteriales</taxon>
        <taxon>Peptococcaceae</taxon>
        <taxon>Desulfonispora</taxon>
    </lineage>
</organism>
<keyword evidence="3" id="KW-0238">DNA-binding</keyword>
<dbReference type="GO" id="GO:0003677">
    <property type="term" value="F:DNA binding"/>
    <property type="evidence" value="ECO:0007669"/>
    <property type="project" value="UniProtKB-KW"/>
</dbReference>
<dbReference type="Pfam" id="PF01325">
    <property type="entry name" value="Fe_dep_repress"/>
    <property type="match status" value="1"/>
</dbReference>
<dbReference type="InterPro" id="IPR036390">
    <property type="entry name" value="WH_DNA-bd_sf"/>
</dbReference>
<dbReference type="SUPFAM" id="SSF46785">
    <property type="entry name" value="Winged helix' DNA-binding domain"/>
    <property type="match status" value="1"/>
</dbReference>
<gene>
    <name evidence="6" type="ORF">SAMN00017405_2172</name>
</gene>
<dbReference type="AlphaFoldDB" id="A0A1W1UKV8"/>
<keyword evidence="2" id="KW-0805">Transcription regulation</keyword>
<evidence type="ECO:0000256" key="4">
    <source>
        <dbReference type="ARBA" id="ARBA00023163"/>
    </source>
</evidence>
<dbReference type="PANTHER" id="PTHR33238:SF7">
    <property type="entry name" value="IRON-DEPENDENT TRANSCRIPTIONAL REGULATOR"/>
    <property type="match status" value="1"/>
</dbReference>
<dbReference type="InterPro" id="IPR022689">
    <property type="entry name" value="Iron_dep_repressor"/>
</dbReference>
<evidence type="ECO:0000313" key="7">
    <source>
        <dbReference type="Proteomes" id="UP000192731"/>
    </source>
</evidence>
<dbReference type="InterPro" id="IPR036388">
    <property type="entry name" value="WH-like_DNA-bd_sf"/>
</dbReference>
<proteinExistence type="inferred from homology"/>
<reference evidence="6 7" key="1">
    <citation type="submission" date="2017-04" db="EMBL/GenBank/DDBJ databases">
        <authorList>
            <person name="Afonso C.L."/>
            <person name="Miller P.J."/>
            <person name="Scott M.A."/>
            <person name="Spackman E."/>
            <person name="Goraichik I."/>
            <person name="Dimitrov K.M."/>
            <person name="Suarez D.L."/>
            <person name="Swayne D.E."/>
        </authorList>
    </citation>
    <scope>NUCLEOTIDE SEQUENCE [LARGE SCALE GENOMIC DNA]</scope>
    <source>
        <strain evidence="6 7">DSM 11270</strain>
    </source>
</reference>
<evidence type="ECO:0000256" key="2">
    <source>
        <dbReference type="ARBA" id="ARBA00023015"/>
    </source>
</evidence>
<dbReference type="Proteomes" id="UP000192731">
    <property type="component" value="Unassembled WGS sequence"/>
</dbReference>
<dbReference type="InterPro" id="IPR036421">
    <property type="entry name" value="Fe_dep_repressor_sf"/>
</dbReference>
<evidence type="ECO:0000259" key="5">
    <source>
        <dbReference type="PROSITE" id="PS50944"/>
    </source>
</evidence>
<feature type="domain" description="HTH dtxR-type" evidence="5">
    <location>
        <begin position="24"/>
        <end position="85"/>
    </location>
</feature>
<dbReference type="GO" id="GO:0046983">
    <property type="term" value="F:protein dimerization activity"/>
    <property type="evidence" value="ECO:0007669"/>
    <property type="project" value="InterPro"/>
</dbReference>
<dbReference type="SMART" id="SM00529">
    <property type="entry name" value="HTH_DTXR"/>
    <property type="match status" value="1"/>
</dbReference>